<feature type="compositionally biased region" description="Basic and acidic residues" evidence="1">
    <location>
        <begin position="62"/>
        <end position="72"/>
    </location>
</feature>
<reference evidence="2" key="1">
    <citation type="journal article" date="2023" name="G3 (Bethesda)">
        <title>A reference genome for the long-term kleptoplast-retaining sea slug Elysia crispata morphotype clarki.</title>
        <authorList>
            <person name="Eastman K.E."/>
            <person name="Pendleton A.L."/>
            <person name="Shaikh M.A."/>
            <person name="Suttiyut T."/>
            <person name="Ogas R."/>
            <person name="Tomko P."/>
            <person name="Gavelis G."/>
            <person name="Widhalm J.R."/>
            <person name="Wisecaver J.H."/>
        </authorList>
    </citation>
    <scope>NUCLEOTIDE SEQUENCE</scope>
    <source>
        <strain evidence="2">ECLA1</strain>
    </source>
</reference>
<dbReference type="AlphaFoldDB" id="A0AAE1DIL1"/>
<gene>
    <name evidence="2" type="ORF">RRG08_064126</name>
</gene>
<feature type="compositionally biased region" description="Polar residues" evidence="1">
    <location>
        <begin position="73"/>
        <end position="89"/>
    </location>
</feature>
<accession>A0AAE1DIL1</accession>
<evidence type="ECO:0000256" key="1">
    <source>
        <dbReference type="SAM" id="MobiDB-lite"/>
    </source>
</evidence>
<feature type="region of interest" description="Disordered" evidence="1">
    <location>
        <begin position="54"/>
        <end position="89"/>
    </location>
</feature>
<evidence type="ECO:0000313" key="2">
    <source>
        <dbReference type="EMBL" id="KAK3771872.1"/>
    </source>
</evidence>
<keyword evidence="3" id="KW-1185">Reference proteome</keyword>
<proteinExistence type="predicted"/>
<name>A0AAE1DIL1_9GAST</name>
<sequence>MILKTLDRPSETLNLTPHITSGDKMILKTLDRPSGTLILAPYVKTLDRPSGTLILAPHISPRRPDDLKDSRPTIRNSYSRPTYQPPATR</sequence>
<protein>
    <submittedName>
        <fullName evidence="2">Uncharacterized protein</fullName>
    </submittedName>
</protein>
<organism evidence="2 3">
    <name type="scientific">Elysia crispata</name>
    <name type="common">lettuce slug</name>
    <dbReference type="NCBI Taxonomy" id="231223"/>
    <lineage>
        <taxon>Eukaryota</taxon>
        <taxon>Metazoa</taxon>
        <taxon>Spiralia</taxon>
        <taxon>Lophotrochozoa</taxon>
        <taxon>Mollusca</taxon>
        <taxon>Gastropoda</taxon>
        <taxon>Heterobranchia</taxon>
        <taxon>Euthyneura</taxon>
        <taxon>Panpulmonata</taxon>
        <taxon>Sacoglossa</taxon>
        <taxon>Placobranchoidea</taxon>
        <taxon>Plakobranchidae</taxon>
        <taxon>Elysia</taxon>
    </lineage>
</organism>
<comment type="caution">
    <text evidence="2">The sequence shown here is derived from an EMBL/GenBank/DDBJ whole genome shotgun (WGS) entry which is preliminary data.</text>
</comment>
<evidence type="ECO:0000313" key="3">
    <source>
        <dbReference type="Proteomes" id="UP001283361"/>
    </source>
</evidence>
<dbReference type="Proteomes" id="UP001283361">
    <property type="component" value="Unassembled WGS sequence"/>
</dbReference>
<dbReference type="EMBL" id="JAWDGP010003667">
    <property type="protein sequence ID" value="KAK3771872.1"/>
    <property type="molecule type" value="Genomic_DNA"/>
</dbReference>